<evidence type="ECO:0000259" key="4">
    <source>
        <dbReference type="Pfam" id="PF00149"/>
    </source>
</evidence>
<evidence type="ECO:0000313" key="6">
    <source>
        <dbReference type="Proteomes" id="UP000003688"/>
    </source>
</evidence>
<dbReference type="RefSeq" id="WP_007417195.1">
    <property type="nucleotide sequence ID" value="NZ_ABOX02000037.1"/>
</dbReference>
<feature type="domain" description="Calcineurin-like phosphoesterase" evidence="4">
    <location>
        <begin position="72"/>
        <end position="254"/>
    </location>
</feature>
<name>B9XN06_PEDPL</name>
<dbReference type="OrthoDB" id="9809781at2"/>
<keyword evidence="2" id="KW-0378">Hydrolase</keyword>
<dbReference type="Pfam" id="PF00149">
    <property type="entry name" value="Metallophos"/>
    <property type="match status" value="1"/>
</dbReference>
<dbReference type="Gene3D" id="3.60.21.10">
    <property type="match status" value="1"/>
</dbReference>
<gene>
    <name evidence="5" type="ORF">Cflav_PD1975</name>
</gene>
<keyword evidence="1 3" id="KW-0732">Signal</keyword>
<protein>
    <submittedName>
        <fullName evidence="5">Metallophosphoesterase</fullName>
    </submittedName>
</protein>
<sequence precursor="true">MNNSLISRREAIRRTILFSASSLLTIRSLPALAATAPATSFADEGLDLLALGDYGTGNANQTAVAKQMATFAQKLNKPLNGVLALGDNFYGKLEAERFGRHFEDMYSKEYLNCPFYACLGNHDYGPQYDSKQGRAKTQIQLDYAAQNPASRWKMPNRWYSVELPSPANPLVKIIFLDGNMVEWGLTPQEKLDQRKFLKTEIQKETKAPWRWVISHYPLFTETAKRTDNERLIQEWAGYFESNNISFYLSGHDHNLQHLQVEGYQTSFIVTGAGGAGLYDVKESSRGYTEKILGFTHLHVGKKAVTVQFMNSEGQCLHAFRRALDGKIEVINIA</sequence>
<organism evidence="5 6">
    <name type="scientific">Pedosphaera parvula (strain Ellin514)</name>
    <dbReference type="NCBI Taxonomy" id="320771"/>
    <lineage>
        <taxon>Bacteria</taxon>
        <taxon>Pseudomonadati</taxon>
        <taxon>Verrucomicrobiota</taxon>
        <taxon>Pedosphaerae</taxon>
        <taxon>Pedosphaerales</taxon>
        <taxon>Pedosphaeraceae</taxon>
        <taxon>Pedosphaera</taxon>
    </lineage>
</organism>
<evidence type="ECO:0000313" key="5">
    <source>
        <dbReference type="EMBL" id="EEF58802.1"/>
    </source>
</evidence>
<dbReference type="PANTHER" id="PTHR10161">
    <property type="entry name" value="TARTRATE-RESISTANT ACID PHOSPHATASE TYPE 5"/>
    <property type="match status" value="1"/>
</dbReference>
<keyword evidence="6" id="KW-1185">Reference proteome</keyword>
<dbReference type="PANTHER" id="PTHR10161:SF14">
    <property type="entry name" value="TARTRATE-RESISTANT ACID PHOSPHATASE TYPE 5"/>
    <property type="match status" value="1"/>
</dbReference>
<dbReference type="STRING" id="320771.Cflav_PD1975"/>
<feature type="signal peptide" evidence="3">
    <location>
        <begin position="1"/>
        <end position="33"/>
    </location>
</feature>
<evidence type="ECO:0000256" key="1">
    <source>
        <dbReference type="ARBA" id="ARBA00022729"/>
    </source>
</evidence>
<dbReference type="InterPro" id="IPR006311">
    <property type="entry name" value="TAT_signal"/>
</dbReference>
<accession>B9XN06</accession>
<dbReference type="SUPFAM" id="SSF56300">
    <property type="entry name" value="Metallo-dependent phosphatases"/>
    <property type="match status" value="1"/>
</dbReference>
<dbReference type="Proteomes" id="UP000003688">
    <property type="component" value="Unassembled WGS sequence"/>
</dbReference>
<dbReference type="EMBL" id="ABOX02000037">
    <property type="protein sequence ID" value="EEF58802.1"/>
    <property type="molecule type" value="Genomic_DNA"/>
</dbReference>
<proteinExistence type="predicted"/>
<feature type="chain" id="PRO_5002894966" evidence="3">
    <location>
        <begin position="34"/>
        <end position="333"/>
    </location>
</feature>
<dbReference type="GO" id="GO:0016787">
    <property type="term" value="F:hydrolase activity"/>
    <property type="evidence" value="ECO:0007669"/>
    <property type="project" value="UniProtKB-KW"/>
</dbReference>
<dbReference type="InterPro" id="IPR029052">
    <property type="entry name" value="Metallo-depent_PP-like"/>
</dbReference>
<dbReference type="InterPro" id="IPR004843">
    <property type="entry name" value="Calcineurin-like_PHP"/>
</dbReference>
<dbReference type="AlphaFoldDB" id="B9XN06"/>
<comment type="caution">
    <text evidence="5">The sequence shown here is derived from an EMBL/GenBank/DDBJ whole genome shotgun (WGS) entry which is preliminary data.</text>
</comment>
<dbReference type="PROSITE" id="PS51318">
    <property type="entry name" value="TAT"/>
    <property type="match status" value="1"/>
</dbReference>
<evidence type="ECO:0000256" key="2">
    <source>
        <dbReference type="ARBA" id="ARBA00022801"/>
    </source>
</evidence>
<evidence type="ECO:0000256" key="3">
    <source>
        <dbReference type="SAM" id="SignalP"/>
    </source>
</evidence>
<dbReference type="InterPro" id="IPR051558">
    <property type="entry name" value="Metallophosphoesterase_PAP"/>
</dbReference>
<reference evidence="5 6" key="1">
    <citation type="journal article" date="2011" name="J. Bacteriol.">
        <title>Genome sequence of 'Pedosphaera parvula' Ellin514, an aerobic Verrucomicrobial isolate from pasture soil.</title>
        <authorList>
            <person name="Kant R."/>
            <person name="van Passel M.W."/>
            <person name="Sangwan P."/>
            <person name="Palva A."/>
            <person name="Lucas S."/>
            <person name="Copeland A."/>
            <person name="Lapidus A."/>
            <person name="Glavina Del Rio T."/>
            <person name="Dalin E."/>
            <person name="Tice H."/>
            <person name="Bruce D."/>
            <person name="Goodwin L."/>
            <person name="Pitluck S."/>
            <person name="Chertkov O."/>
            <person name="Larimer F.W."/>
            <person name="Land M.L."/>
            <person name="Hauser L."/>
            <person name="Brettin T.S."/>
            <person name="Detter J.C."/>
            <person name="Han S."/>
            <person name="de Vos W.M."/>
            <person name="Janssen P.H."/>
            <person name="Smidt H."/>
        </authorList>
    </citation>
    <scope>NUCLEOTIDE SEQUENCE [LARGE SCALE GENOMIC DNA]</scope>
    <source>
        <strain evidence="5 6">Ellin514</strain>
    </source>
</reference>